<keyword evidence="4" id="KW-1185">Reference proteome</keyword>
<keyword evidence="1" id="KW-0963">Cytoplasm</keyword>
<evidence type="ECO:0000256" key="2">
    <source>
        <dbReference type="ARBA" id="ARBA00023150"/>
    </source>
</evidence>
<accession>A0ABV1JGA6</accession>
<evidence type="ECO:0000313" key="3">
    <source>
        <dbReference type="EMBL" id="MEQ3364125.1"/>
    </source>
</evidence>
<dbReference type="SUPFAM" id="SSF53927">
    <property type="entry name" value="Cytidine deaminase-like"/>
    <property type="match status" value="1"/>
</dbReference>
<dbReference type="PANTHER" id="PTHR30592">
    <property type="entry name" value="FORMATE DEHYDROGENASE"/>
    <property type="match status" value="1"/>
</dbReference>
<evidence type="ECO:0000256" key="1">
    <source>
        <dbReference type="ARBA" id="ARBA00022490"/>
    </source>
</evidence>
<dbReference type="PANTHER" id="PTHR30592:SF1">
    <property type="entry name" value="SULFUR CARRIER PROTEIN FDHD"/>
    <property type="match status" value="1"/>
</dbReference>
<proteinExistence type="predicted"/>
<sequence length="305" mass="32890">MKTVDLSVQRNHAIRSGYPMLHLGADGGRKKSFDEVQTESALDVLLDGRPVMRLICDLSDTVALVVGRLFTEGFIGGVCDIACVYVNRHATEVRVTLASSASRRLRGEARDSEPVSIATHGALQRELGSRLRPVNPIPWSADDVFSLARVFSSDSPMHRRTFGAHSCYVALGDRVLFCCEDLGRHNAFDKAIGRALIEGIDLRRATVFTSGRTPADMTAKAIRAGIPILVSKAVPTDLAIELARKNGLTLICSAHPDSMRVFNDPLGCAEMRGCGDGLRLEVQGASWEAARVLGSCSEEVALGVC</sequence>
<organism evidence="3 4">
    <name type="scientific">Raoultibacter massiliensis</name>
    <dbReference type="NCBI Taxonomy" id="1852371"/>
    <lineage>
        <taxon>Bacteria</taxon>
        <taxon>Bacillati</taxon>
        <taxon>Actinomycetota</taxon>
        <taxon>Coriobacteriia</taxon>
        <taxon>Eggerthellales</taxon>
        <taxon>Eggerthellaceae</taxon>
        <taxon>Raoultibacter</taxon>
    </lineage>
</organism>
<evidence type="ECO:0000313" key="4">
    <source>
        <dbReference type="Proteomes" id="UP001487305"/>
    </source>
</evidence>
<dbReference type="Pfam" id="PF02634">
    <property type="entry name" value="FdhD-NarQ"/>
    <property type="match status" value="1"/>
</dbReference>
<dbReference type="Proteomes" id="UP001487305">
    <property type="component" value="Unassembled WGS sequence"/>
</dbReference>
<dbReference type="InterPro" id="IPR016193">
    <property type="entry name" value="Cytidine_deaminase-like"/>
</dbReference>
<comment type="caution">
    <text evidence="3">The sequence shown here is derived from an EMBL/GenBank/DDBJ whole genome shotgun (WGS) entry which is preliminary data.</text>
</comment>
<protein>
    <submittedName>
        <fullName evidence="3">Formate dehydrogenase accessory sulfurtransferase FdhD</fullName>
    </submittedName>
</protein>
<dbReference type="Gene3D" id="3.40.140.10">
    <property type="entry name" value="Cytidine Deaminase, domain 2"/>
    <property type="match status" value="1"/>
</dbReference>
<dbReference type="InterPro" id="IPR003786">
    <property type="entry name" value="FdhD"/>
</dbReference>
<dbReference type="Gene3D" id="3.10.20.10">
    <property type="match status" value="1"/>
</dbReference>
<reference evidence="3 4" key="1">
    <citation type="submission" date="2024-04" db="EMBL/GenBank/DDBJ databases">
        <title>Human intestinal bacterial collection.</title>
        <authorList>
            <person name="Pauvert C."/>
            <person name="Hitch T.C.A."/>
            <person name="Clavel T."/>
        </authorList>
    </citation>
    <scope>NUCLEOTIDE SEQUENCE [LARGE SCALE GENOMIC DNA]</scope>
    <source>
        <strain evidence="3 4">CLA-KB-H42</strain>
    </source>
</reference>
<keyword evidence="2" id="KW-0501">Molybdenum cofactor biosynthesis</keyword>
<dbReference type="RefSeq" id="WP_349227906.1">
    <property type="nucleotide sequence ID" value="NZ_JBBNOP010000016.1"/>
</dbReference>
<name>A0ABV1JGA6_9ACTN</name>
<gene>
    <name evidence="3" type="ORF">AAA083_14165</name>
</gene>
<dbReference type="EMBL" id="JBBNOP010000016">
    <property type="protein sequence ID" value="MEQ3364125.1"/>
    <property type="molecule type" value="Genomic_DNA"/>
</dbReference>